<evidence type="ECO:0000313" key="2">
    <source>
        <dbReference type="Proteomes" id="UP000050509"/>
    </source>
</evidence>
<name>A0A0P9DEQ1_9CHLR</name>
<sequence length="83" mass="8774">MQSFLVLFAETFGVSELPEGFFLDSSASGLLNTMAALSPEAASAARTPEEATIAGHCGHILFLLEFFASPERGEPVAPDWPSS</sequence>
<gene>
    <name evidence="1" type="ORF">SE17_37465</name>
</gene>
<keyword evidence="2" id="KW-1185">Reference proteome</keyword>
<comment type="caution">
    <text evidence="1">The sequence shown here is derived from an EMBL/GenBank/DDBJ whole genome shotgun (WGS) entry which is preliminary data.</text>
</comment>
<organism evidence="1 2">
    <name type="scientific">Kouleothrix aurantiaca</name>
    <dbReference type="NCBI Taxonomy" id="186479"/>
    <lineage>
        <taxon>Bacteria</taxon>
        <taxon>Bacillati</taxon>
        <taxon>Chloroflexota</taxon>
        <taxon>Chloroflexia</taxon>
        <taxon>Chloroflexales</taxon>
        <taxon>Roseiflexineae</taxon>
        <taxon>Roseiflexaceae</taxon>
        <taxon>Kouleothrix</taxon>
    </lineage>
</organism>
<proteinExistence type="predicted"/>
<reference evidence="1 2" key="1">
    <citation type="submission" date="2015-09" db="EMBL/GenBank/DDBJ databases">
        <title>Draft genome sequence of Kouleothrix aurantiaca JCM 19913.</title>
        <authorList>
            <person name="Hemp J."/>
        </authorList>
    </citation>
    <scope>NUCLEOTIDE SEQUENCE [LARGE SCALE GENOMIC DNA]</scope>
    <source>
        <strain evidence="1 2">COM-B</strain>
    </source>
</reference>
<evidence type="ECO:0000313" key="1">
    <source>
        <dbReference type="EMBL" id="KPV48551.1"/>
    </source>
</evidence>
<protein>
    <submittedName>
        <fullName evidence="1">Uncharacterized protein</fullName>
    </submittedName>
</protein>
<accession>A0A0P9DEQ1</accession>
<dbReference type="AlphaFoldDB" id="A0A0P9DEQ1"/>
<dbReference type="EMBL" id="LJCR01002566">
    <property type="protein sequence ID" value="KPV48551.1"/>
    <property type="molecule type" value="Genomic_DNA"/>
</dbReference>
<dbReference type="Proteomes" id="UP000050509">
    <property type="component" value="Unassembled WGS sequence"/>
</dbReference>